<keyword evidence="1" id="KW-1133">Transmembrane helix</keyword>
<protein>
    <submittedName>
        <fullName evidence="2">Uncharacterized protein</fullName>
    </submittedName>
</protein>
<name>A0A0E9X274_ANGAN</name>
<evidence type="ECO:0000256" key="1">
    <source>
        <dbReference type="SAM" id="Phobius"/>
    </source>
</evidence>
<feature type="transmembrane region" description="Helical" evidence="1">
    <location>
        <begin position="66"/>
        <end position="94"/>
    </location>
</feature>
<dbReference type="AlphaFoldDB" id="A0A0E9X274"/>
<accession>A0A0E9X274</accession>
<keyword evidence="1" id="KW-0812">Transmembrane</keyword>
<reference evidence="2" key="1">
    <citation type="submission" date="2014-11" db="EMBL/GenBank/DDBJ databases">
        <authorList>
            <person name="Amaro Gonzalez C."/>
        </authorList>
    </citation>
    <scope>NUCLEOTIDE SEQUENCE</scope>
</reference>
<reference evidence="2" key="2">
    <citation type="journal article" date="2015" name="Fish Shellfish Immunol.">
        <title>Early steps in the European eel (Anguilla anguilla)-Vibrio vulnificus interaction in the gills: Role of the RtxA13 toxin.</title>
        <authorList>
            <person name="Callol A."/>
            <person name="Pajuelo D."/>
            <person name="Ebbesson L."/>
            <person name="Teles M."/>
            <person name="MacKenzie S."/>
            <person name="Amaro C."/>
        </authorList>
    </citation>
    <scope>NUCLEOTIDE SEQUENCE</scope>
</reference>
<evidence type="ECO:0000313" key="2">
    <source>
        <dbReference type="EMBL" id="JAH96812.1"/>
    </source>
</evidence>
<organism evidence="2">
    <name type="scientific">Anguilla anguilla</name>
    <name type="common">European freshwater eel</name>
    <name type="synonym">Muraena anguilla</name>
    <dbReference type="NCBI Taxonomy" id="7936"/>
    <lineage>
        <taxon>Eukaryota</taxon>
        <taxon>Metazoa</taxon>
        <taxon>Chordata</taxon>
        <taxon>Craniata</taxon>
        <taxon>Vertebrata</taxon>
        <taxon>Euteleostomi</taxon>
        <taxon>Actinopterygii</taxon>
        <taxon>Neopterygii</taxon>
        <taxon>Teleostei</taxon>
        <taxon>Anguilliformes</taxon>
        <taxon>Anguillidae</taxon>
        <taxon>Anguilla</taxon>
    </lineage>
</organism>
<sequence>MQLLLTISSSSLSLGNLPLCRRCPLCYQVGKKEMPYFCLMFFYQTVCNSGLVAQEEELVGSNTFNLFYVSSCFIILLLVLNLLAFNSLFLVFMFPG</sequence>
<dbReference type="EMBL" id="GBXM01011765">
    <property type="protein sequence ID" value="JAH96812.1"/>
    <property type="molecule type" value="Transcribed_RNA"/>
</dbReference>
<keyword evidence="1" id="KW-0472">Membrane</keyword>
<proteinExistence type="predicted"/>